<evidence type="ECO:0000313" key="1">
    <source>
        <dbReference type="EMBL" id="CBW75198.1"/>
    </source>
</evidence>
<dbReference type="EMBL" id="FR687359">
    <property type="protein sequence ID" value="CBW75198.1"/>
    <property type="molecule type" value="Genomic_DNA"/>
</dbReference>
<dbReference type="Proteomes" id="UP000007437">
    <property type="component" value="Chromosome"/>
</dbReference>
<dbReference type="HOGENOM" id="CLU_3230881_0_0_4"/>
<evidence type="ECO:0000313" key="2">
    <source>
        <dbReference type="Proteomes" id="UP000007437"/>
    </source>
</evidence>
<dbReference type="AlphaFoldDB" id="E5ARG6"/>
<dbReference type="KEGG" id="brh:RBRH_01615"/>
<name>E5ARG6_MYCRK</name>
<organism evidence="1 2">
    <name type="scientific">Mycetohabitans rhizoxinica (strain DSM 19002 / CIP 109453 / HKI 454)</name>
    <name type="common">Paraburkholderia rhizoxinica</name>
    <dbReference type="NCBI Taxonomy" id="882378"/>
    <lineage>
        <taxon>Bacteria</taxon>
        <taxon>Pseudomonadati</taxon>
        <taxon>Pseudomonadota</taxon>
        <taxon>Betaproteobacteria</taxon>
        <taxon>Burkholderiales</taxon>
        <taxon>Burkholderiaceae</taxon>
        <taxon>Mycetohabitans</taxon>
    </lineage>
</organism>
<protein>
    <submittedName>
        <fullName evidence="1">Uncharacterized protein</fullName>
    </submittedName>
</protein>
<reference evidence="1 2" key="1">
    <citation type="journal article" date="2011" name="J. Bacteriol.">
        <title>Complete genome sequence of Burkholderia rhizoxinica, an endosymbiont of Rhizopus microsporus.</title>
        <authorList>
            <person name="Lackner G."/>
            <person name="Moebius N."/>
            <person name="Partida-Martinez L."/>
            <person name="Hertweck C."/>
        </authorList>
    </citation>
    <scope>NUCLEOTIDE SEQUENCE [LARGE SCALE GENOMIC DNA]</scope>
    <source>
        <strain evidence="2">DSM 19002 / CIP 109453 / HKI 454</strain>
    </source>
</reference>
<accession>E5ARG6</accession>
<proteinExistence type="predicted"/>
<gene>
    <name evidence="1" type="ordered locus">RBRH_01615</name>
</gene>
<sequence>MVTKEVEHEIDWVRYAAGKADNQQTLDITLPRRAGKSRGRQSN</sequence>